<name>A0A4R6TYP0_9BACI</name>
<dbReference type="EMBL" id="SNYJ01000008">
    <property type="protein sequence ID" value="TDQ39070.1"/>
    <property type="molecule type" value="Genomic_DNA"/>
</dbReference>
<reference evidence="1 2" key="1">
    <citation type="submission" date="2019-03" db="EMBL/GenBank/DDBJ databases">
        <title>Genomic Encyclopedia of Type Strains, Phase IV (KMG-IV): sequencing the most valuable type-strain genomes for metagenomic binning, comparative biology and taxonomic classification.</title>
        <authorList>
            <person name="Goeker M."/>
        </authorList>
    </citation>
    <scope>NUCLEOTIDE SEQUENCE [LARGE SCALE GENOMIC DNA]</scope>
    <source>
        <strain evidence="1 2">DSM 28697</strain>
    </source>
</reference>
<dbReference type="AlphaFoldDB" id="A0A4R6TYP0"/>
<organism evidence="1 2">
    <name type="scientific">Aureibacillus halotolerans</name>
    <dbReference type="NCBI Taxonomy" id="1508390"/>
    <lineage>
        <taxon>Bacteria</taxon>
        <taxon>Bacillati</taxon>
        <taxon>Bacillota</taxon>
        <taxon>Bacilli</taxon>
        <taxon>Bacillales</taxon>
        <taxon>Bacillaceae</taxon>
        <taxon>Aureibacillus</taxon>
    </lineage>
</organism>
<proteinExistence type="predicted"/>
<comment type="caution">
    <text evidence="1">The sequence shown here is derived from an EMBL/GenBank/DDBJ whole genome shotgun (WGS) entry which is preliminary data.</text>
</comment>
<dbReference type="Pfam" id="PF11071">
    <property type="entry name" value="Nuc_deoxyri_tr3"/>
    <property type="match status" value="1"/>
</dbReference>
<evidence type="ECO:0000313" key="1">
    <source>
        <dbReference type="EMBL" id="TDQ39070.1"/>
    </source>
</evidence>
<dbReference type="OrthoDB" id="979989at2"/>
<gene>
    <name evidence="1" type="ORF">EV213_10816</name>
</gene>
<dbReference type="RefSeq" id="WP_133580516.1">
    <property type="nucleotide sequence ID" value="NZ_SNYJ01000008.1"/>
</dbReference>
<protein>
    <submittedName>
        <fullName evidence="1">YtoQ family protein</fullName>
    </submittedName>
</protein>
<dbReference type="Gene3D" id="3.40.50.450">
    <property type="match status" value="1"/>
</dbReference>
<accession>A0A4R6TYP0</accession>
<evidence type="ECO:0000313" key="2">
    <source>
        <dbReference type="Proteomes" id="UP000295632"/>
    </source>
</evidence>
<dbReference type="Proteomes" id="UP000295632">
    <property type="component" value="Unassembled WGS sequence"/>
</dbReference>
<keyword evidence="2" id="KW-1185">Reference proteome</keyword>
<dbReference type="InterPro" id="IPR019884">
    <property type="entry name" value="YtoQ_family_protein"/>
</dbReference>
<sequence>MTIQVYLAGQIHDPWQEEFYTVCRKKGVNINAFGPIEQHSMSDQIGEQIKGKQPDSISSDEAASSINNLRTKVLLAKADVVVAYFGSSYKQWNTASDCGVAFGLGKPVLLVRDPSLHHALKEVSNHAQVTVESFDQAAEVLHYITKPNDYTNE</sequence>
<dbReference type="SUPFAM" id="SSF52309">
    <property type="entry name" value="N-(deoxy)ribosyltransferase-like"/>
    <property type="match status" value="1"/>
</dbReference>
<dbReference type="NCBIfam" id="TIGR03646">
    <property type="entry name" value="YtoQ_fam"/>
    <property type="match status" value="1"/>
</dbReference>